<dbReference type="EMBL" id="JABWRJ010000047">
    <property type="protein sequence ID" value="MBC3448841.1"/>
    <property type="molecule type" value="Genomic_DNA"/>
</dbReference>
<evidence type="ECO:0000313" key="2">
    <source>
        <dbReference type="EMBL" id="MBC3448841.1"/>
    </source>
</evidence>
<organism evidence="2">
    <name type="scientific">Pseudomonas peradeniyensis</name>
    <dbReference type="NCBI Taxonomy" id="2745488"/>
    <lineage>
        <taxon>Bacteria</taxon>
        <taxon>Pseudomonadati</taxon>
        <taxon>Pseudomonadota</taxon>
        <taxon>Gammaproteobacteria</taxon>
        <taxon>Pseudomonadales</taxon>
        <taxon>Pseudomonadaceae</taxon>
        <taxon>Pseudomonas</taxon>
    </lineage>
</organism>
<reference evidence="2" key="2">
    <citation type="submission" date="2020-07" db="EMBL/GenBank/DDBJ databases">
        <authorList>
            <person name="Lood C."/>
            <person name="Girard L."/>
        </authorList>
    </citation>
    <scope>NUCLEOTIDE SEQUENCE</scope>
    <source>
        <strain evidence="2">BW13M1</strain>
    </source>
</reference>
<protein>
    <submittedName>
        <fullName evidence="2">Uncharacterized protein</fullName>
    </submittedName>
</protein>
<reference evidence="2" key="1">
    <citation type="journal article" date="2020" name="Microorganisms">
        <title>Reliable Identification of Environmental Pseudomonas Isolates Using the rpoD Gene.</title>
        <authorList>
            <consortium name="The Broad Institute Genome Sequencing Platform"/>
            <person name="Girard L."/>
            <person name="Lood C."/>
            <person name="Rokni-Zadeh H."/>
            <person name="van Noort V."/>
            <person name="Lavigne R."/>
            <person name="De Mot R."/>
        </authorList>
    </citation>
    <scope>NUCLEOTIDE SEQUENCE</scope>
    <source>
        <strain evidence="2">BW13M1</strain>
    </source>
</reference>
<sequence length="60" mass="6739">MRRIQKIIQQRRRQLHVHIPPSELKGMQCGDGPSAAKPLPPPEVRQVGMRRAALAESTTD</sequence>
<evidence type="ECO:0000256" key="1">
    <source>
        <dbReference type="SAM" id="MobiDB-lite"/>
    </source>
</evidence>
<proteinExistence type="predicted"/>
<dbReference type="AlphaFoldDB" id="A0A923GCQ4"/>
<dbReference type="RefSeq" id="WP_186735246.1">
    <property type="nucleotide sequence ID" value="NZ_JABWRJ020000001.1"/>
</dbReference>
<name>A0A923GCQ4_9PSED</name>
<gene>
    <name evidence="2" type="ORF">HU751_23945</name>
</gene>
<accession>A0A923GCQ4</accession>
<comment type="caution">
    <text evidence="2">The sequence shown here is derived from an EMBL/GenBank/DDBJ whole genome shotgun (WGS) entry which is preliminary data.</text>
</comment>
<feature type="region of interest" description="Disordered" evidence="1">
    <location>
        <begin position="22"/>
        <end position="42"/>
    </location>
</feature>